<dbReference type="RefSeq" id="XP_023467506.1">
    <property type="nucleotide sequence ID" value="XM_023613809.1"/>
</dbReference>
<name>A0A2G4SYC6_RHIZD</name>
<reference evidence="2 3" key="1">
    <citation type="journal article" date="2016" name="Proc. Natl. Acad. Sci. U.S.A.">
        <title>Lipid metabolic changes in an early divergent fungus govern the establishment of a mutualistic symbiosis with endobacteria.</title>
        <authorList>
            <person name="Lastovetsky O.A."/>
            <person name="Gaspar M.L."/>
            <person name="Mondo S.J."/>
            <person name="LaButti K.M."/>
            <person name="Sandor L."/>
            <person name="Grigoriev I.V."/>
            <person name="Henry S.A."/>
            <person name="Pawlowska T.E."/>
        </authorList>
    </citation>
    <scope>NUCLEOTIDE SEQUENCE [LARGE SCALE GENOMIC DNA]</scope>
    <source>
        <strain evidence="2 3">ATCC 52813</strain>
    </source>
</reference>
<dbReference type="GO" id="GO:0008168">
    <property type="term" value="F:methyltransferase activity"/>
    <property type="evidence" value="ECO:0007669"/>
    <property type="project" value="UniProtKB-KW"/>
</dbReference>
<sequence>MSETKVDDSKKTDIPTKREFHQVETSTYWLPKDEDEQLRLTGQHGIFKYIAGGNVRPKVLKALDFKGGLEVLDVGCGSGVWVMDMISEYPNCNYYGCDMVDVVNKNMMPKQFQFTIGNILEGLPYPDNSFDFVHMRLFVAALKIEEWPLAIKELVRVTKPGGYFQMVELDMRIPELKEGQEKDAFYRLMEAANITCKARGQDARIGRELERMVSEADHITITDTKYGYIDTTNGTNEAKMAIWAWIQFAKSGMPMFGPVLGLKNVQEQQNYLKELEYCMTSINGHAHVYTVVAQKVE</sequence>
<dbReference type="GO" id="GO:0032259">
    <property type="term" value="P:methylation"/>
    <property type="evidence" value="ECO:0007669"/>
    <property type="project" value="UniProtKB-KW"/>
</dbReference>
<dbReference type="PANTHER" id="PTHR43591">
    <property type="entry name" value="METHYLTRANSFERASE"/>
    <property type="match status" value="1"/>
</dbReference>
<dbReference type="Pfam" id="PF13649">
    <property type="entry name" value="Methyltransf_25"/>
    <property type="match status" value="1"/>
</dbReference>
<feature type="domain" description="Methyltransferase" evidence="1">
    <location>
        <begin position="71"/>
        <end position="162"/>
    </location>
</feature>
<dbReference type="Gene3D" id="3.40.50.150">
    <property type="entry name" value="Vaccinia Virus protein VP39"/>
    <property type="match status" value="1"/>
</dbReference>
<dbReference type="GeneID" id="35444798"/>
<dbReference type="EMBL" id="KZ303847">
    <property type="protein sequence ID" value="PHZ13798.1"/>
    <property type="molecule type" value="Genomic_DNA"/>
</dbReference>
<dbReference type="STRING" id="1340429.A0A2G4SYC6"/>
<accession>A0A2G4SYC6</accession>
<dbReference type="PANTHER" id="PTHR43591:SF110">
    <property type="entry name" value="RHODANESE DOMAIN-CONTAINING PROTEIN"/>
    <property type="match status" value="1"/>
</dbReference>
<proteinExistence type="predicted"/>
<evidence type="ECO:0000313" key="3">
    <source>
        <dbReference type="Proteomes" id="UP000242254"/>
    </source>
</evidence>
<keyword evidence="3" id="KW-1185">Reference proteome</keyword>
<dbReference type="InterPro" id="IPR029063">
    <property type="entry name" value="SAM-dependent_MTases_sf"/>
</dbReference>
<gene>
    <name evidence="2" type="ORF">RHIMIDRAFT_291435</name>
</gene>
<protein>
    <submittedName>
        <fullName evidence="2">S-adenosyl-L-methionine-dependent methyltransferase</fullName>
    </submittedName>
</protein>
<dbReference type="AlphaFoldDB" id="A0A2G4SYC6"/>
<keyword evidence="2" id="KW-0489">Methyltransferase</keyword>
<organism evidence="2 3">
    <name type="scientific">Rhizopus microsporus ATCC 52813</name>
    <dbReference type="NCBI Taxonomy" id="1340429"/>
    <lineage>
        <taxon>Eukaryota</taxon>
        <taxon>Fungi</taxon>
        <taxon>Fungi incertae sedis</taxon>
        <taxon>Mucoromycota</taxon>
        <taxon>Mucoromycotina</taxon>
        <taxon>Mucoromycetes</taxon>
        <taxon>Mucorales</taxon>
        <taxon>Mucorineae</taxon>
        <taxon>Rhizopodaceae</taxon>
        <taxon>Rhizopus</taxon>
    </lineage>
</organism>
<dbReference type="SUPFAM" id="SSF53335">
    <property type="entry name" value="S-adenosyl-L-methionine-dependent methyltransferases"/>
    <property type="match status" value="1"/>
</dbReference>
<dbReference type="CDD" id="cd02440">
    <property type="entry name" value="AdoMet_MTases"/>
    <property type="match status" value="1"/>
</dbReference>
<evidence type="ECO:0000313" key="2">
    <source>
        <dbReference type="EMBL" id="PHZ13798.1"/>
    </source>
</evidence>
<evidence type="ECO:0000259" key="1">
    <source>
        <dbReference type="Pfam" id="PF13649"/>
    </source>
</evidence>
<keyword evidence="2" id="KW-0808">Transferase</keyword>
<dbReference type="Proteomes" id="UP000242254">
    <property type="component" value="Unassembled WGS sequence"/>
</dbReference>
<dbReference type="InterPro" id="IPR041698">
    <property type="entry name" value="Methyltransf_25"/>
</dbReference>